<dbReference type="CDD" id="cd01004">
    <property type="entry name" value="PBP2_MidA_like"/>
    <property type="match status" value="1"/>
</dbReference>
<dbReference type="SUPFAM" id="SSF53850">
    <property type="entry name" value="Periplasmic binding protein-like II"/>
    <property type="match status" value="1"/>
</dbReference>
<evidence type="ECO:0000256" key="2">
    <source>
        <dbReference type="SAM" id="SignalP"/>
    </source>
</evidence>
<feature type="domain" description="Solute-binding protein family 3/N-terminal" evidence="3">
    <location>
        <begin position="36"/>
        <end position="260"/>
    </location>
</feature>
<reference evidence="4" key="2">
    <citation type="journal article" date="2021" name="Syst. Appl. Microbiol.">
        <title>Roseomonas hellenica sp. nov., isolated from roots of wild-growing Alkanna tinctoria.</title>
        <authorList>
            <person name="Rat A."/>
            <person name="Naranjo H.D."/>
            <person name="Lebbe L."/>
            <person name="Cnockaert M."/>
            <person name="Krigas N."/>
            <person name="Grigoriadou K."/>
            <person name="Maloupa E."/>
            <person name="Willems A."/>
        </authorList>
    </citation>
    <scope>NUCLEOTIDE SEQUENCE</scope>
    <source>
        <strain evidence="4">LMG 31231</strain>
    </source>
</reference>
<dbReference type="Pfam" id="PF00497">
    <property type="entry name" value="SBP_bac_3"/>
    <property type="match status" value="1"/>
</dbReference>
<comment type="caution">
    <text evidence="4">The sequence shown here is derived from an EMBL/GenBank/DDBJ whole genome shotgun (WGS) entry which is preliminary data.</text>
</comment>
<organism evidence="4 5">
    <name type="scientific">Neoroseomonas soli</name>
    <dbReference type="NCBI Taxonomy" id="1081025"/>
    <lineage>
        <taxon>Bacteria</taxon>
        <taxon>Pseudomonadati</taxon>
        <taxon>Pseudomonadota</taxon>
        <taxon>Alphaproteobacteria</taxon>
        <taxon>Acetobacterales</taxon>
        <taxon>Acetobacteraceae</taxon>
        <taxon>Neoroseomonas</taxon>
    </lineage>
</organism>
<keyword evidence="5" id="KW-1185">Reference proteome</keyword>
<dbReference type="PANTHER" id="PTHR35936">
    <property type="entry name" value="MEMBRANE-BOUND LYTIC MUREIN TRANSGLYCOSYLASE F"/>
    <property type="match status" value="1"/>
</dbReference>
<sequence length="271" mass="29225">MLIAAAVATLAAGPALAQAPACTPAVPDSELVKPRTLVMSTNPTLPPLQFVNAQGQLQGMRVELGTEIARRLCLTPEYVRIEFSAMIPGLAARRWDMINTGIFYTEERARMMQMIRYENNAVAISAARGNPLGIRTQQDLAGRTVGVEIGGFEERRLREIGQAVQQAGGRPINVRTFDNFALAYQALRAGQVEAVTSIDAVAAEFDQRGEFPRVLHGLFPTPAALAFRSRPLADAVSRVLQQMNADGSLKTLFDRYGVSVAEGGFAVAGPQ</sequence>
<reference evidence="4" key="1">
    <citation type="submission" date="2020-01" db="EMBL/GenBank/DDBJ databases">
        <authorList>
            <person name="Rat A."/>
        </authorList>
    </citation>
    <scope>NUCLEOTIDE SEQUENCE</scope>
    <source>
        <strain evidence="4">LMG 31231</strain>
    </source>
</reference>
<dbReference type="EMBL" id="JAAEDM010000060">
    <property type="protein sequence ID" value="MBR0673145.1"/>
    <property type="molecule type" value="Genomic_DNA"/>
</dbReference>
<dbReference type="Gene3D" id="3.40.190.10">
    <property type="entry name" value="Periplasmic binding protein-like II"/>
    <property type="match status" value="2"/>
</dbReference>
<proteinExistence type="predicted"/>
<gene>
    <name evidence="4" type="ORF">GXW76_18360</name>
</gene>
<accession>A0A9X9X166</accession>
<dbReference type="InterPro" id="IPR001638">
    <property type="entry name" value="Solute-binding_3/MltF_N"/>
</dbReference>
<evidence type="ECO:0000313" key="4">
    <source>
        <dbReference type="EMBL" id="MBR0673145.1"/>
    </source>
</evidence>
<keyword evidence="1 2" id="KW-0732">Signal</keyword>
<dbReference type="AlphaFoldDB" id="A0A9X9X166"/>
<protein>
    <submittedName>
        <fullName evidence="4">ABC transporter substrate-binding protein</fullName>
    </submittedName>
</protein>
<dbReference type="Proteomes" id="UP001138751">
    <property type="component" value="Unassembled WGS sequence"/>
</dbReference>
<evidence type="ECO:0000259" key="3">
    <source>
        <dbReference type="SMART" id="SM00062"/>
    </source>
</evidence>
<feature type="chain" id="PRO_5040950917" evidence="2">
    <location>
        <begin position="18"/>
        <end position="271"/>
    </location>
</feature>
<evidence type="ECO:0000313" key="5">
    <source>
        <dbReference type="Proteomes" id="UP001138751"/>
    </source>
</evidence>
<evidence type="ECO:0000256" key="1">
    <source>
        <dbReference type="ARBA" id="ARBA00022729"/>
    </source>
</evidence>
<feature type="signal peptide" evidence="2">
    <location>
        <begin position="1"/>
        <end position="17"/>
    </location>
</feature>
<dbReference type="PANTHER" id="PTHR35936:SF17">
    <property type="entry name" value="ARGININE-BINDING EXTRACELLULAR PROTEIN ARTP"/>
    <property type="match status" value="1"/>
</dbReference>
<dbReference type="SMART" id="SM00062">
    <property type="entry name" value="PBPb"/>
    <property type="match status" value="1"/>
</dbReference>
<name>A0A9X9X166_9PROT</name>